<dbReference type="Pfam" id="PF03227">
    <property type="entry name" value="GILT"/>
    <property type="match status" value="1"/>
</dbReference>
<dbReference type="InterPro" id="IPR004911">
    <property type="entry name" value="Interferon-induced_GILT"/>
</dbReference>
<feature type="chain" id="PRO_5044854004" evidence="6">
    <location>
        <begin position="24"/>
        <end position="565"/>
    </location>
</feature>
<evidence type="ECO:0000256" key="2">
    <source>
        <dbReference type="ARBA" id="ARBA00005679"/>
    </source>
</evidence>
<dbReference type="EMBL" id="JBICCN010000357">
    <property type="protein sequence ID" value="KAL3074319.1"/>
    <property type="molecule type" value="Genomic_DNA"/>
</dbReference>
<dbReference type="PANTHER" id="PTHR13234">
    <property type="entry name" value="GAMMA-INTERFERON INDUCIBLE LYSOSOMAL THIOL REDUCTASE GILT"/>
    <property type="match status" value="1"/>
</dbReference>
<name>A0ABD2I2L5_HETSC</name>
<evidence type="ECO:0000256" key="4">
    <source>
        <dbReference type="ARBA" id="ARBA00022729"/>
    </source>
</evidence>
<comment type="caution">
    <text evidence="7">The sequence shown here is derived from an EMBL/GenBank/DDBJ whole genome shotgun (WGS) entry which is preliminary data.</text>
</comment>
<evidence type="ECO:0000256" key="6">
    <source>
        <dbReference type="SAM" id="SignalP"/>
    </source>
</evidence>
<protein>
    <submittedName>
        <fullName evidence="7">Uncharacterized protein</fullName>
    </submittedName>
</protein>
<keyword evidence="4 6" id="KW-0732">Signal</keyword>
<organism evidence="7 8">
    <name type="scientific">Heterodera schachtii</name>
    <name type="common">Sugarbeet cyst nematode worm</name>
    <name type="synonym">Tylenchus schachtii</name>
    <dbReference type="NCBI Taxonomy" id="97005"/>
    <lineage>
        <taxon>Eukaryota</taxon>
        <taxon>Metazoa</taxon>
        <taxon>Ecdysozoa</taxon>
        <taxon>Nematoda</taxon>
        <taxon>Chromadorea</taxon>
        <taxon>Rhabditida</taxon>
        <taxon>Tylenchina</taxon>
        <taxon>Tylenchomorpha</taxon>
        <taxon>Tylenchoidea</taxon>
        <taxon>Heteroderidae</taxon>
        <taxon>Heteroderinae</taxon>
        <taxon>Heterodera</taxon>
    </lineage>
</organism>
<accession>A0ABD2I2L5</accession>
<keyword evidence="3" id="KW-0964">Secreted</keyword>
<comment type="subcellular location">
    <subcellularLocation>
        <location evidence="1">Secreted</location>
    </subcellularLocation>
</comment>
<gene>
    <name evidence="7" type="ORF">niasHS_015149</name>
</gene>
<evidence type="ECO:0000256" key="5">
    <source>
        <dbReference type="ARBA" id="ARBA00023180"/>
    </source>
</evidence>
<evidence type="ECO:0000256" key="1">
    <source>
        <dbReference type="ARBA" id="ARBA00004613"/>
    </source>
</evidence>
<comment type="similarity">
    <text evidence="2">Belongs to the GILT family.</text>
</comment>
<keyword evidence="8" id="KW-1185">Reference proteome</keyword>
<dbReference type="AlphaFoldDB" id="A0ABD2I2L5"/>
<evidence type="ECO:0000313" key="8">
    <source>
        <dbReference type="Proteomes" id="UP001620645"/>
    </source>
</evidence>
<feature type="signal peptide" evidence="6">
    <location>
        <begin position="1"/>
        <end position="23"/>
    </location>
</feature>
<proteinExistence type="inferred from homology"/>
<dbReference type="Proteomes" id="UP001620645">
    <property type="component" value="Unassembled WGS sequence"/>
</dbReference>
<evidence type="ECO:0000256" key="3">
    <source>
        <dbReference type="ARBA" id="ARBA00022525"/>
    </source>
</evidence>
<reference evidence="7 8" key="1">
    <citation type="submission" date="2024-10" db="EMBL/GenBank/DDBJ databases">
        <authorList>
            <person name="Kim D."/>
        </authorList>
    </citation>
    <scope>NUCLEOTIDE SEQUENCE [LARGE SCALE GENOMIC DNA]</scope>
    <source>
        <strain evidence="7">Taebaek</strain>
    </source>
</reference>
<evidence type="ECO:0000313" key="7">
    <source>
        <dbReference type="EMBL" id="KAL3074319.1"/>
    </source>
</evidence>
<keyword evidence="5" id="KW-0325">Glycoprotein</keyword>
<dbReference type="PANTHER" id="PTHR13234:SF8">
    <property type="entry name" value="GAMMA-INTERFERON-INDUCIBLE LYSOSOMAL THIOL REDUCTASE"/>
    <property type="match status" value="1"/>
</dbReference>
<dbReference type="GO" id="GO:0005576">
    <property type="term" value="C:extracellular region"/>
    <property type="evidence" value="ECO:0007669"/>
    <property type="project" value="UniProtKB-SubCell"/>
</dbReference>
<sequence>MLRPHPLLLLFLTLSFCFCAALSARRQTPPRAHSLSFIFQQSKRAAALDKQIPLSPGFSPAGAVLPRPLHPTLSAPPPPSVPRAPLKCSLPSEFWCDHPEIELLCTGSTHFCEAYKANRKGKGMEMKLAFESGCPDSQKLIVDRLFPRVLDNPSLSGMFNFKAIPWGLAKRRQSDHQVQCHHGANECAANRLLSCALKHPYSDKSRRHRLLNCFMAKMMSKSEPENAMISCLAKSGLSRNEILNCARTDAVTQLQLEDETETEHILNSPRFVPFVSLNGWSHLTLQAPAQLLLTEKLAHWNDTLNGVSIYKRSALKSLPTPYRSCALPPDFWCSSDSSVTGACFDEQKCRTFQRSLYGIPVQLKVIYDSQLSASRDYLRRFVRPQFFSGTRAQRYAQNAGKVRVELEPAAMTQSKIGECGGTATTAQCQRRILEICVFTAFVNAEQRSVQLMCINDIERWKSGDDIVTVWQRNCYPAKNQREQIRFCVSSDAIWRPANARLGLAQFGALWPEQQRTDPWVVLNGLSLSTVQRYSLVLDQLVCLWYRGPGHDPTECGRCEYEPTHC</sequence>